<accession>A0A263BV41</accession>
<evidence type="ECO:0000256" key="2">
    <source>
        <dbReference type="SAM" id="SignalP"/>
    </source>
</evidence>
<dbReference type="RefSeq" id="WP_094923648.1">
    <property type="nucleotide sequence ID" value="NZ_NPIA01000003.1"/>
</dbReference>
<feature type="domain" description="Intracellular proteinase inhibitor BsuPI" evidence="3">
    <location>
        <begin position="65"/>
        <end position="156"/>
    </location>
</feature>
<dbReference type="EMBL" id="NPIA01000003">
    <property type="protein sequence ID" value="OZM57197.1"/>
    <property type="molecule type" value="Genomic_DNA"/>
</dbReference>
<evidence type="ECO:0000256" key="1">
    <source>
        <dbReference type="SAM" id="MobiDB-lite"/>
    </source>
</evidence>
<name>A0A263BV41_9BACI</name>
<reference evidence="4 5" key="2">
    <citation type="submission" date="2017-09" db="EMBL/GenBank/DDBJ databases">
        <title>Bacillus patelloidae sp. nov., isolated from the intestinal tract of a marine limpet.</title>
        <authorList>
            <person name="Liu R."/>
            <person name="Dong C."/>
            <person name="Shao Z."/>
        </authorList>
    </citation>
    <scope>NUCLEOTIDE SEQUENCE [LARGE SCALE GENOMIC DNA]</scope>
    <source>
        <strain evidence="4 5">SA5d-4</strain>
    </source>
</reference>
<feature type="signal peptide" evidence="2">
    <location>
        <begin position="1"/>
        <end position="21"/>
    </location>
</feature>
<protein>
    <recommendedName>
        <fullName evidence="3">Intracellular proteinase inhibitor BsuPI domain-containing protein</fullName>
    </recommendedName>
</protein>
<reference evidence="5" key="1">
    <citation type="submission" date="2017-08" db="EMBL/GenBank/DDBJ databases">
        <authorList>
            <person name="Huang Z."/>
        </authorList>
    </citation>
    <scope>NUCLEOTIDE SEQUENCE [LARGE SCALE GENOMIC DNA]</scope>
    <source>
        <strain evidence="5">SA5d-4</strain>
    </source>
</reference>
<keyword evidence="5" id="KW-1185">Reference proteome</keyword>
<comment type="caution">
    <text evidence="4">The sequence shown here is derived from an EMBL/GenBank/DDBJ whole genome shotgun (WGS) entry which is preliminary data.</text>
</comment>
<proteinExistence type="predicted"/>
<evidence type="ECO:0000313" key="5">
    <source>
        <dbReference type="Proteomes" id="UP000217083"/>
    </source>
</evidence>
<dbReference type="Gene3D" id="2.60.40.2360">
    <property type="entry name" value="Intracellular proteinase inhibitor BsuPI"/>
    <property type="match status" value="1"/>
</dbReference>
<dbReference type="Proteomes" id="UP000217083">
    <property type="component" value="Unassembled WGS sequence"/>
</dbReference>
<evidence type="ECO:0000259" key="3">
    <source>
        <dbReference type="Pfam" id="PF12690"/>
    </source>
</evidence>
<organism evidence="4 5">
    <name type="scientific">Lottiidibacillus patelloidae</name>
    <dbReference type="NCBI Taxonomy" id="2670334"/>
    <lineage>
        <taxon>Bacteria</taxon>
        <taxon>Bacillati</taxon>
        <taxon>Bacillota</taxon>
        <taxon>Bacilli</taxon>
        <taxon>Bacillales</taxon>
        <taxon>Bacillaceae</taxon>
        <taxon>Lottiidibacillus</taxon>
    </lineage>
</organism>
<evidence type="ECO:0000313" key="4">
    <source>
        <dbReference type="EMBL" id="OZM57197.1"/>
    </source>
</evidence>
<dbReference type="Pfam" id="PF12690">
    <property type="entry name" value="BsuPI"/>
    <property type="match status" value="1"/>
</dbReference>
<gene>
    <name evidence="4" type="ORF">CIB95_06950</name>
</gene>
<feature type="chain" id="PRO_5039712725" description="Intracellular proteinase inhibitor BsuPI domain-containing protein" evidence="2">
    <location>
        <begin position="22"/>
        <end position="171"/>
    </location>
</feature>
<dbReference type="InterPro" id="IPR020481">
    <property type="entry name" value="Intracell_prot_inh_BsuPI"/>
</dbReference>
<keyword evidence="2" id="KW-0732">Signal</keyword>
<dbReference type="AlphaFoldDB" id="A0A263BV41"/>
<dbReference type="InterPro" id="IPR038144">
    <property type="entry name" value="IPI"/>
</dbReference>
<dbReference type="PROSITE" id="PS51257">
    <property type="entry name" value="PROKAR_LIPOPROTEIN"/>
    <property type="match status" value="1"/>
</dbReference>
<sequence>MKKYLSLLLAFILCVTLVACGSSDKATDDKNSGIADNENEEDKLETNEGNNGIIAGSIVPSATITEVKNDDVTIVYSLKNQTEKVKQFTFRTSQKFDYDLYSKDGKLIKRYSEDKDFLQAITYLTLKQGESYDIPIHVKNLKAGHYKLIIWLTAESEEDYKVHVPFEIPHN</sequence>
<feature type="region of interest" description="Disordered" evidence="1">
    <location>
        <begin position="25"/>
        <end position="48"/>
    </location>
</feature>